<dbReference type="PANTHER" id="PTHR30273">
    <property type="entry name" value="PERIPLASMIC SIGNAL SENSOR AND SIGMA FACTOR ACTIVATOR FECR-RELATED"/>
    <property type="match status" value="1"/>
</dbReference>
<sequence>MNEAQSTIDDQAASWVLRLSEGVLNPQEQQQFEQWKSQDPRHAAAIERLQGFIGRLQGLRSQQAPARAALDAALVTRRRNLPRRALLGLLLALPLALVLRSDPASYWLADQRTAPAQWQSLRLDDGSQLILSGNSAVDLDFNGQQRQVKLLRGEILVQVAHDSARPFTVVTEDGRMRALGTRFTVKREVPGTLLTMLESRVAAQGTDNPGETQVAAGEQARITPQSVQVLGKVDSRALDAAWQQHQLVVQDRPLPEVLTELARQYPGHVQFDPEQLAGLRVSAVLPLDDPQRALQLIAEALPVRIRPFGPWWLAIERLEPARER</sequence>
<name>A0A9X2C686_9PSED</name>
<dbReference type="InterPro" id="IPR012373">
    <property type="entry name" value="Ferrdict_sens_TM"/>
</dbReference>
<dbReference type="Pfam" id="PF16220">
    <property type="entry name" value="DUF4880"/>
    <property type="match status" value="1"/>
</dbReference>
<organism evidence="3 4">
    <name type="scientific">Pseudomonas morbosilactucae</name>
    <dbReference type="NCBI Taxonomy" id="2938197"/>
    <lineage>
        <taxon>Bacteria</taxon>
        <taxon>Pseudomonadati</taxon>
        <taxon>Pseudomonadota</taxon>
        <taxon>Gammaproteobacteria</taxon>
        <taxon>Pseudomonadales</taxon>
        <taxon>Pseudomonadaceae</taxon>
        <taxon>Pseudomonas</taxon>
    </lineage>
</organism>
<comment type="caution">
    <text evidence="3">The sequence shown here is derived from an EMBL/GenBank/DDBJ whole genome shotgun (WGS) entry which is preliminary data.</text>
</comment>
<dbReference type="Proteomes" id="UP001155059">
    <property type="component" value="Unassembled WGS sequence"/>
</dbReference>
<dbReference type="Gene3D" id="2.60.120.1440">
    <property type="match status" value="1"/>
</dbReference>
<proteinExistence type="predicted"/>
<feature type="domain" description="FecR protein" evidence="1">
    <location>
        <begin position="112"/>
        <end position="201"/>
    </location>
</feature>
<dbReference type="AlphaFoldDB" id="A0A9X2C686"/>
<evidence type="ECO:0000259" key="1">
    <source>
        <dbReference type="Pfam" id="PF04773"/>
    </source>
</evidence>
<dbReference type="RefSeq" id="WP_268265447.1">
    <property type="nucleotide sequence ID" value="NZ_JALQCW010000031.1"/>
</dbReference>
<dbReference type="InterPro" id="IPR006860">
    <property type="entry name" value="FecR"/>
</dbReference>
<reference evidence="3 4" key="2">
    <citation type="journal article" date="2023" name="Plant Pathol.">
        <title>Dismantling and reorganizing Pseudomonas marginalis sensu#lato.</title>
        <authorList>
            <person name="Sawada H."/>
            <person name="Fujikawa T."/>
            <person name="Satou M."/>
        </authorList>
    </citation>
    <scope>NUCLEOTIDE SEQUENCE [LARGE SCALE GENOMIC DNA]</scope>
    <source>
        <strain evidence="3 4">MAFF 302030</strain>
    </source>
</reference>
<dbReference type="InterPro" id="IPR032623">
    <property type="entry name" value="FecR_N"/>
</dbReference>
<dbReference type="Gene3D" id="3.55.50.30">
    <property type="match status" value="1"/>
</dbReference>
<reference evidence="3 4" key="1">
    <citation type="journal article" date="2022" name="Int. J. Syst. Evol. Microbiol.">
        <title>Pseudomonas aegrilactucae sp. nov. and Pseudomonas morbosilactucae sp. nov., pathogens causing bacterial rot of lettuce in Japan.</title>
        <authorList>
            <person name="Sawada H."/>
            <person name="Fujikawa T."/>
            <person name="Satou M."/>
        </authorList>
    </citation>
    <scope>NUCLEOTIDE SEQUENCE [LARGE SCALE GENOMIC DNA]</scope>
    <source>
        <strain evidence="3 4">MAFF 302030</strain>
    </source>
</reference>
<dbReference type="PIRSF" id="PIRSF018266">
    <property type="entry name" value="FecR"/>
    <property type="match status" value="1"/>
</dbReference>
<evidence type="ECO:0000313" key="4">
    <source>
        <dbReference type="Proteomes" id="UP001155059"/>
    </source>
</evidence>
<dbReference type="EMBL" id="JALQCW010000031">
    <property type="protein sequence ID" value="MCK9798801.1"/>
    <property type="molecule type" value="Genomic_DNA"/>
</dbReference>
<feature type="domain" description="FecR N-terminal" evidence="2">
    <location>
        <begin position="10"/>
        <end position="50"/>
    </location>
</feature>
<dbReference type="Pfam" id="PF04773">
    <property type="entry name" value="FecR"/>
    <property type="match status" value="1"/>
</dbReference>
<accession>A0A9X2C686</accession>
<dbReference type="PANTHER" id="PTHR30273:SF2">
    <property type="entry name" value="PROTEIN FECR"/>
    <property type="match status" value="1"/>
</dbReference>
<evidence type="ECO:0000259" key="2">
    <source>
        <dbReference type="Pfam" id="PF16220"/>
    </source>
</evidence>
<dbReference type="GO" id="GO:0016989">
    <property type="term" value="F:sigma factor antagonist activity"/>
    <property type="evidence" value="ECO:0007669"/>
    <property type="project" value="TreeGrafter"/>
</dbReference>
<evidence type="ECO:0000313" key="3">
    <source>
        <dbReference type="EMBL" id="MCK9798801.1"/>
    </source>
</evidence>
<gene>
    <name evidence="3" type="ORF">M1B34_13980</name>
</gene>
<protein>
    <submittedName>
        <fullName evidence="3">FecR family protein</fullName>
    </submittedName>
</protein>